<dbReference type="PANTHER" id="PTHR37685">
    <property type="entry name" value="GEO11136P1-RELATED"/>
    <property type="match status" value="1"/>
</dbReference>
<reference evidence="1" key="1">
    <citation type="submission" date="2021-12" db="EMBL/GenBank/DDBJ databases">
        <authorList>
            <person name="King R."/>
        </authorList>
    </citation>
    <scope>NUCLEOTIDE SEQUENCE</scope>
</reference>
<organism evidence="1 2">
    <name type="scientific">Chrysodeixis includens</name>
    <name type="common">Soybean looper</name>
    <name type="synonym">Pseudoplusia includens</name>
    <dbReference type="NCBI Taxonomy" id="689277"/>
    <lineage>
        <taxon>Eukaryota</taxon>
        <taxon>Metazoa</taxon>
        <taxon>Ecdysozoa</taxon>
        <taxon>Arthropoda</taxon>
        <taxon>Hexapoda</taxon>
        <taxon>Insecta</taxon>
        <taxon>Pterygota</taxon>
        <taxon>Neoptera</taxon>
        <taxon>Endopterygota</taxon>
        <taxon>Lepidoptera</taxon>
        <taxon>Glossata</taxon>
        <taxon>Ditrysia</taxon>
        <taxon>Noctuoidea</taxon>
        <taxon>Noctuidae</taxon>
        <taxon>Plusiinae</taxon>
        <taxon>Chrysodeixis</taxon>
    </lineage>
</organism>
<dbReference type="AlphaFoldDB" id="A0A9P0BTT8"/>
<sequence length="158" mass="18163">MLLNRIHNYIFVLDKIKITLYIMRPILFVVLAALSVFLTTEAASIDGDLISEADSIEDQGVSGRYDLIEGNIGSGDRLLFRKYYKQNAKPKEELHEDFTFRDRKIRITAIEAREVGQTQWATARVLKGGINQNFAEIRLKSRYGSGYHYKVEIYGRNV</sequence>
<dbReference type="Pfam" id="PF15868">
    <property type="entry name" value="MBF2"/>
    <property type="match status" value="1"/>
</dbReference>
<dbReference type="InterPro" id="IPR031734">
    <property type="entry name" value="MBF2"/>
</dbReference>
<evidence type="ECO:0000313" key="1">
    <source>
        <dbReference type="EMBL" id="CAH0597030.1"/>
    </source>
</evidence>
<dbReference type="EMBL" id="LR824026">
    <property type="protein sequence ID" value="CAH0597030.1"/>
    <property type="molecule type" value="Genomic_DNA"/>
</dbReference>
<protein>
    <submittedName>
        <fullName evidence="1">Uncharacterized protein</fullName>
    </submittedName>
</protein>
<gene>
    <name evidence="1" type="ORF">CINC_LOCUS7505</name>
</gene>
<evidence type="ECO:0000313" key="2">
    <source>
        <dbReference type="Proteomes" id="UP001154114"/>
    </source>
</evidence>
<proteinExistence type="predicted"/>
<keyword evidence="2" id="KW-1185">Reference proteome</keyword>
<dbReference type="Proteomes" id="UP001154114">
    <property type="component" value="Chromosome 23"/>
</dbReference>
<accession>A0A9P0BTT8</accession>
<dbReference type="OrthoDB" id="6818903at2759"/>
<name>A0A9P0BTT8_CHRIL</name>
<dbReference type="PANTHER" id="PTHR37685:SF1">
    <property type="entry name" value="GEO11136P1-RELATED"/>
    <property type="match status" value="1"/>
</dbReference>